<gene>
    <name evidence="2" type="ORF">FYJ64_04940</name>
</gene>
<sequence length="64" mass="7102">MTKSERHNWIDSIENSAAVVSSKLGSAVVDSVFRRFGVNCVEDASDSILPDIFSEMYAYEADLK</sequence>
<feature type="domain" description="PH" evidence="1">
    <location>
        <begin position="1"/>
        <end position="18"/>
    </location>
</feature>
<dbReference type="InterPro" id="IPR001849">
    <property type="entry name" value="PH_domain"/>
</dbReference>
<evidence type="ECO:0000313" key="2">
    <source>
        <dbReference type="EMBL" id="MST51655.1"/>
    </source>
</evidence>
<accession>A0A6L5Y5B5</accession>
<dbReference type="GeneID" id="303114665"/>
<evidence type="ECO:0000313" key="3">
    <source>
        <dbReference type="Proteomes" id="UP000474676"/>
    </source>
</evidence>
<name>A0A6L5Y5B5_9FIRM</name>
<dbReference type="PROSITE" id="PS50003">
    <property type="entry name" value="PH_DOMAIN"/>
    <property type="match status" value="1"/>
</dbReference>
<evidence type="ECO:0000259" key="1">
    <source>
        <dbReference type="PROSITE" id="PS50003"/>
    </source>
</evidence>
<proteinExistence type="predicted"/>
<organism evidence="2 3">
    <name type="scientific">Hornefia butyriciproducens</name>
    <dbReference type="NCBI Taxonomy" id="2652293"/>
    <lineage>
        <taxon>Bacteria</taxon>
        <taxon>Bacillati</taxon>
        <taxon>Bacillota</taxon>
        <taxon>Clostridia</taxon>
        <taxon>Peptostreptococcales</taxon>
        <taxon>Anaerovoracaceae</taxon>
        <taxon>Hornefia</taxon>
    </lineage>
</organism>
<reference evidence="2 3" key="1">
    <citation type="submission" date="2019-08" db="EMBL/GenBank/DDBJ databases">
        <title>In-depth cultivation of the pig gut microbiome towards novel bacterial diversity and tailored functional studies.</title>
        <authorList>
            <person name="Wylensek D."/>
            <person name="Hitch T.C.A."/>
            <person name="Clavel T."/>
        </authorList>
    </citation>
    <scope>NUCLEOTIDE SEQUENCE [LARGE SCALE GENOMIC DNA]</scope>
    <source>
        <strain evidence="2 3">WCA-MUC-591-APC-3H</strain>
    </source>
</reference>
<dbReference type="Proteomes" id="UP000474676">
    <property type="component" value="Unassembled WGS sequence"/>
</dbReference>
<dbReference type="RefSeq" id="WP_235897110.1">
    <property type="nucleotide sequence ID" value="NZ_VUMZ01000003.1"/>
</dbReference>
<dbReference type="EMBL" id="VUMZ01000003">
    <property type="protein sequence ID" value="MST51655.1"/>
    <property type="molecule type" value="Genomic_DNA"/>
</dbReference>
<comment type="caution">
    <text evidence="2">The sequence shown here is derived from an EMBL/GenBank/DDBJ whole genome shotgun (WGS) entry which is preliminary data.</text>
</comment>
<keyword evidence="3" id="KW-1185">Reference proteome</keyword>
<protein>
    <recommendedName>
        <fullName evidence="1">PH domain-containing protein</fullName>
    </recommendedName>
</protein>
<dbReference type="AlphaFoldDB" id="A0A6L5Y5B5"/>